<reference evidence="1 2" key="1">
    <citation type="journal article" date="2006" name="Nature">
        <title>Global trends of whole-genome duplications revealed by the ciliate Paramecium tetraurelia.</title>
        <authorList>
            <consortium name="Genoscope"/>
            <person name="Aury J.-M."/>
            <person name="Jaillon O."/>
            <person name="Duret L."/>
            <person name="Noel B."/>
            <person name="Jubin C."/>
            <person name="Porcel B.M."/>
            <person name="Segurens B."/>
            <person name="Daubin V."/>
            <person name="Anthouard V."/>
            <person name="Aiach N."/>
            <person name="Arnaiz O."/>
            <person name="Billaut A."/>
            <person name="Beisson J."/>
            <person name="Blanc I."/>
            <person name="Bouhouche K."/>
            <person name="Camara F."/>
            <person name="Duharcourt S."/>
            <person name="Guigo R."/>
            <person name="Gogendeau D."/>
            <person name="Katinka M."/>
            <person name="Keller A.-M."/>
            <person name="Kissmehl R."/>
            <person name="Klotz C."/>
            <person name="Koll F."/>
            <person name="Le Moue A."/>
            <person name="Lepere C."/>
            <person name="Malinsky S."/>
            <person name="Nowacki M."/>
            <person name="Nowak J.K."/>
            <person name="Plattner H."/>
            <person name="Poulain J."/>
            <person name="Ruiz F."/>
            <person name="Serrano V."/>
            <person name="Zagulski M."/>
            <person name="Dessen P."/>
            <person name="Betermier M."/>
            <person name="Weissenbach J."/>
            <person name="Scarpelli C."/>
            <person name="Schachter V."/>
            <person name="Sperling L."/>
            <person name="Meyer E."/>
            <person name="Cohen J."/>
            <person name="Wincker P."/>
        </authorList>
    </citation>
    <scope>NUCLEOTIDE SEQUENCE [LARGE SCALE GENOMIC DNA]</scope>
    <source>
        <strain evidence="1 2">Stock d4-2</strain>
    </source>
</reference>
<evidence type="ECO:0000313" key="1">
    <source>
        <dbReference type="EMBL" id="CAK74428.1"/>
    </source>
</evidence>
<accession>A0CUG1</accession>
<dbReference type="EMBL" id="CT868185">
    <property type="protein sequence ID" value="CAK74428.1"/>
    <property type="molecule type" value="Genomic_DNA"/>
</dbReference>
<dbReference type="Proteomes" id="UP000000600">
    <property type="component" value="Unassembled WGS sequence"/>
</dbReference>
<evidence type="ECO:0000313" key="2">
    <source>
        <dbReference type="Proteomes" id="UP000000600"/>
    </source>
</evidence>
<organism evidence="1 2">
    <name type="scientific">Paramecium tetraurelia</name>
    <dbReference type="NCBI Taxonomy" id="5888"/>
    <lineage>
        <taxon>Eukaryota</taxon>
        <taxon>Sar</taxon>
        <taxon>Alveolata</taxon>
        <taxon>Ciliophora</taxon>
        <taxon>Intramacronucleata</taxon>
        <taxon>Oligohymenophorea</taxon>
        <taxon>Peniculida</taxon>
        <taxon>Parameciidae</taxon>
        <taxon>Paramecium</taxon>
    </lineage>
</organism>
<dbReference type="KEGG" id="ptm:GSPATT00010628001"/>
<proteinExistence type="predicted"/>
<name>A0CUG1_PARTE</name>
<gene>
    <name evidence="1" type="ORF">GSPATT00010628001</name>
</gene>
<sequence>MLSLKEYQSQTLTQLSEDQQNLDNTKHLLSPQPIVNRYNKFNCNIQNLPLKSPNENFFKSESPNKNSQPKLEKLQYPLQKSQGKLSNRNLRMKKKNKLQKSQSHVEHVYIYQIINKIRRRSGYEPLSDKQVRMAFLYPITYVAFHLQQKESKRNEMRKKTIFKRMSSILIKHSNNLKSQTIIGALQQKVIDETPSKLVVKPSNTIQNQFQKSIKCLKESEELFYNIENSEKVLSQKEAQRNSSPKINKNQKSLQRFLDYQKVVLDISKKQRKTFISIQNYVNERSKCNQTKSIGLIESQIHFQYQNLKSLTETDTSSPIKLQTIKTQRKYYHIKSLSNLQGIKEVSKYRLNNFNIQQSAQIFKNVYILSSNKSKQISDKLST</sequence>
<dbReference type="GeneID" id="5027610"/>
<dbReference type="RefSeq" id="XP_001441825.1">
    <property type="nucleotide sequence ID" value="XM_001441788.1"/>
</dbReference>
<keyword evidence="2" id="KW-1185">Reference proteome</keyword>
<dbReference type="OMA" id="YVAFHLQ"/>
<dbReference type="OrthoDB" id="10367686at2759"/>
<dbReference type="AlphaFoldDB" id="A0CUG1"/>
<dbReference type="HOGENOM" id="CLU_702958_0_0_1"/>
<protein>
    <submittedName>
        <fullName evidence="1">Uncharacterized protein</fullName>
    </submittedName>
</protein>
<dbReference type="InParanoid" id="A0CUG1"/>